<dbReference type="Proteomes" id="UP000249451">
    <property type="component" value="Unassembled WGS sequence"/>
</dbReference>
<dbReference type="Pfam" id="PF12686">
    <property type="entry name" value="DUF3800"/>
    <property type="match status" value="1"/>
</dbReference>
<dbReference type="AlphaFoldDB" id="A0A2W5B251"/>
<organism evidence="1 2">
    <name type="scientific">Corynebacterium urealyticum</name>
    <dbReference type="NCBI Taxonomy" id="43771"/>
    <lineage>
        <taxon>Bacteria</taxon>
        <taxon>Bacillati</taxon>
        <taxon>Actinomycetota</taxon>
        <taxon>Actinomycetes</taxon>
        <taxon>Mycobacteriales</taxon>
        <taxon>Corynebacteriaceae</taxon>
        <taxon>Corynebacterium</taxon>
    </lineage>
</organism>
<dbReference type="EMBL" id="QFNY01000105">
    <property type="protein sequence ID" value="PZP00895.1"/>
    <property type="molecule type" value="Genomic_DNA"/>
</dbReference>
<gene>
    <name evidence="1" type="ORF">DI609_05440</name>
</gene>
<sequence>MLLAYIDEIGQTGAFIHPSHKRFSDSPAFGYGGFVIPEGRAREFGAFFAHLKKSFFEQEIPDGYNPG</sequence>
<proteinExistence type="predicted"/>
<accession>A0A2W5B251</accession>
<protein>
    <submittedName>
        <fullName evidence="1">DUF3800 domain-containing protein</fullName>
    </submittedName>
</protein>
<name>A0A2W5B251_9CORY</name>
<evidence type="ECO:0000313" key="2">
    <source>
        <dbReference type="Proteomes" id="UP000249451"/>
    </source>
</evidence>
<dbReference type="InterPro" id="IPR024524">
    <property type="entry name" value="DUF3800"/>
</dbReference>
<comment type="caution">
    <text evidence="1">The sequence shown here is derived from an EMBL/GenBank/DDBJ whole genome shotgun (WGS) entry which is preliminary data.</text>
</comment>
<evidence type="ECO:0000313" key="1">
    <source>
        <dbReference type="EMBL" id="PZP00895.1"/>
    </source>
</evidence>
<feature type="non-terminal residue" evidence="1">
    <location>
        <position position="67"/>
    </location>
</feature>
<reference evidence="1 2" key="1">
    <citation type="submission" date="2017-11" db="EMBL/GenBank/DDBJ databases">
        <title>Infants hospitalized years apart are colonized by the same room-sourced microbial strains.</title>
        <authorList>
            <person name="Brooks B."/>
            <person name="Olm M.R."/>
            <person name="Firek B.A."/>
            <person name="Baker R."/>
            <person name="Thomas B.C."/>
            <person name="Morowitz M.J."/>
            <person name="Banfield J.F."/>
        </authorList>
    </citation>
    <scope>NUCLEOTIDE SEQUENCE [LARGE SCALE GENOMIC DNA]</scope>
    <source>
        <strain evidence="1">S2_012_000_R3_87</strain>
    </source>
</reference>